<comment type="caution">
    <text evidence="2">The sequence shown here is derived from an EMBL/GenBank/DDBJ whole genome shotgun (WGS) entry which is preliminary data.</text>
</comment>
<dbReference type="InterPro" id="IPR017853">
    <property type="entry name" value="GH"/>
</dbReference>
<keyword evidence="3" id="KW-1185">Reference proteome</keyword>
<organism evidence="2 3">
    <name type="scientific">Longimycelium tulufanense</name>
    <dbReference type="NCBI Taxonomy" id="907463"/>
    <lineage>
        <taxon>Bacteria</taxon>
        <taxon>Bacillati</taxon>
        <taxon>Actinomycetota</taxon>
        <taxon>Actinomycetes</taxon>
        <taxon>Pseudonocardiales</taxon>
        <taxon>Pseudonocardiaceae</taxon>
        <taxon>Longimycelium</taxon>
    </lineage>
</organism>
<reference evidence="2" key="1">
    <citation type="journal article" date="2014" name="Int. J. Syst. Evol. Microbiol.">
        <title>Complete genome sequence of Corynebacterium casei LMG S-19264T (=DSM 44701T), isolated from a smear-ripened cheese.</title>
        <authorList>
            <consortium name="US DOE Joint Genome Institute (JGI-PGF)"/>
            <person name="Walter F."/>
            <person name="Albersmeier A."/>
            <person name="Kalinowski J."/>
            <person name="Ruckert C."/>
        </authorList>
    </citation>
    <scope>NUCLEOTIDE SEQUENCE</scope>
    <source>
        <strain evidence="2">CGMCC 4.5737</strain>
    </source>
</reference>
<gene>
    <name evidence="2" type="ORF">GCM10012275_29860</name>
</gene>
<name>A0A8J3CD62_9PSEU</name>
<dbReference type="SUPFAM" id="SSF51445">
    <property type="entry name" value="(Trans)glycosidases"/>
    <property type="match status" value="1"/>
</dbReference>
<keyword evidence="1" id="KW-0732">Signal</keyword>
<feature type="chain" id="PRO_5038517619" description="Glycoside hydrolase family 42 N-terminal domain-containing protein" evidence="1">
    <location>
        <begin position="25"/>
        <end position="686"/>
    </location>
</feature>
<dbReference type="EMBL" id="BMMK01000012">
    <property type="protein sequence ID" value="GGM56756.1"/>
    <property type="molecule type" value="Genomic_DNA"/>
</dbReference>
<reference evidence="2" key="2">
    <citation type="submission" date="2020-09" db="EMBL/GenBank/DDBJ databases">
        <authorList>
            <person name="Sun Q."/>
            <person name="Zhou Y."/>
        </authorList>
    </citation>
    <scope>NUCLEOTIDE SEQUENCE</scope>
    <source>
        <strain evidence="2">CGMCC 4.5737</strain>
    </source>
</reference>
<sequence>MRWGRWLASGVAAMLALAMAVGPAAQWRPAAASWHEDDRLVRQRNAVPHGGVRTVMSGGNTIGAWLREEQPRADGFRHIDSPAMVSRLKALGVTTYVFTVWEVRSDWDDLRDEFAPLAQQNDLDIWVYLVPPSECWSPEGRCSYPYELDFVAWGAAIAELSLEYPNITAWAIDDFNFNEGTFTETYVERFLDTQREINPELAFYVTAYFGSATDDRFLNKYGAHVDGLIYPYLGNHNNVQDPDHVRANVELIRRKTEPRDLQLIFLVYANRFLDAPRPPTEDYVDKVLTDAMSLMANGDLAGVLAYGTPLDEAPQVNTDHEARSGNGRVSLLTQGPTDPDDYAEVWQEATVEPDASSHRISFFHRDLHLWSAPEIRHRKEVLVNNVVVWSEDVTATDDEWQEVIVDLTPLLKGRSQARLAFRLVELESAHGWDIDVEVAFEHVTATGLTLTDPGFETSSAWHPFSSRPGRLLPSIDRYLPDRPQRIFNVVANHFGGDEAELPDHPAVAGAANRSMYGRGWLRLAIDENTWLDAGVCASATQSVPLDTQAERYEISFWHRSGRRSMSGHLRKEVLVNGHLVWAEHTNGPWARLWMNGHILQGPIDITEQVGTRDVVEVTLQACTVAEGHHAPLDVGFDTIETVGLDLRNADFETADGWVTTSTHPAMNSAVRRADITAYPLDEVSSQ</sequence>
<feature type="signal peptide" evidence="1">
    <location>
        <begin position="1"/>
        <end position="24"/>
    </location>
</feature>
<accession>A0A8J3CD62</accession>
<dbReference type="RefSeq" id="WP_189058051.1">
    <property type="nucleotide sequence ID" value="NZ_BMMK01000012.1"/>
</dbReference>
<evidence type="ECO:0000313" key="2">
    <source>
        <dbReference type="EMBL" id="GGM56756.1"/>
    </source>
</evidence>
<evidence type="ECO:0000313" key="3">
    <source>
        <dbReference type="Proteomes" id="UP000637578"/>
    </source>
</evidence>
<evidence type="ECO:0000256" key="1">
    <source>
        <dbReference type="SAM" id="SignalP"/>
    </source>
</evidence>
<dbReference type="AlphaFoldDB" id="A0A8J3CD62"/>
<proteinExistence type="predicted"/>
<protein>
    <recommendedName>
        <fullName evidence="4">Glycoside hydrolase family 42 N-terminal domain-containing protein</fullName>
    </recommendedName>
</protein>
<dbReference type="Proteomes" id="UP000637578">
    <property type="component" value="Unassembled WGS sequence"/>
</dbReference>
<evidence type="ECO:0008006" key="4">
    <source>
        <dbReference type="Google" id="ProtNLM"/>
    </source>
</evidence>